<feature type="compositionally biased region" description="Polar residues" evidence="2">
    <location>
        <begin position="682"/>
        <end position="699"/>
    </location>
</feature>
<dbReference type="InterPro" id="IPR037516">
    <property type="entry name" value="Tripartite_DENN"/>
</dbReference>
<feature type="compositionally biased region" description="Polar residues" evidence="2">
    <location>
        <begin position="57"/>
        <end position="68"/>
    </location>
</feature>
<dbReference type="Proteomes" id="UP000812966">
    <property type="component" value="Unassembled WGS sequence"/>
</dbReference>
<dbReference type="PROSITE" id="PS50211">
    <property type="entry name" value="DENN"/>
    <property type="match status" value="1"/>
</dbReference>
<sequence length="938" mass="102692">MEFDAERAGQGQSGGRTRLQSSMKPGVGIDITSARQGISSTERPHPRRIPSSPSTPNLRSLSLSSASPQEDGDLNLYSPLDTPLARSPDESYHNTTATRTPLGKPNDGARSDLDTPLAGNTNNIGRSRTMIRARGAGIEDRSSREPDEFGILSLGPGGPRYDDEQTIRRGTSTLRESSRRTSSRGVPLNVDTRDLPVASVPTDRTGDPIPYSAPGNSAYPSSHVSPSTPTGSQFQPQQYSFTPSPTKTRHDQAPGGSDHHHQQHHHHHHRQTTRHHLQNHSADFLPQDVARKMQRWVQEVVVCNFDIDRGPIVERRMIGRPWGKGERANVAFSAFPDTSLFAEGSISYSFKIRQLVGETANGRAPAPLAREPSESYFESSSNGEASRSSTPSELSSSTGNGGEQTPLASGSQVNITVSEELEDQLVPLPRTPQPLHNKEGFFGPKTELPETPLAKKVLPTQVQTAEDYRKWDERGREWLYGFVWFCQKKDRSLARGYMQRSIVILTHLPFPSLFLAVLDKVAPMPDPAPGAELQLPLLTDLLSIRLPDLTEDPQLTLPPRIRANAEVKPVVLASLPPIQPLRVFGTLLPALWHVWECMILGEPLLVIAPDPQTCSTIVWWLGDLMKPIPTESADLRPYLHIHDLDFRLLVNSNKPQPGVVVGVTNPFFRNAAGHWPNVISVGGSSSKPRPSTGPNSSVEHPQGFLSARKRHVSKDRILLKKLEDLVAAGKLDGEQSRSEKGSRYVLNSLGPSDAAGNETLRTFFIQLTEKMLAPLNRYVSSLIPPVGPDVDSSPEGIKPFALTAFLHHLKAMAPNPLQFRSKGLTTKGKVETEFYTAFCKSPGFAGWLRNRLVSLTEAKWGPGQASRIPLPVINQSGGHGAPSPTASPLRREDLMHNRVSNDSSHRSSISSVGWSEIASGRRGSDGGVLSMTAHRRPL</sequence>
<comment type="caution">
    <text evidence="4">The sequence shown here is derived from an EMBL/GenBank/DDBJ whole genome shotgun (WGS) entry which is preliminary data.</text>
</comment>
<dbReference type="AlphaFoldDB" id="A0A8K0NLQ6"/>
<dbReference type="InterPro" id="IPR024224">
    <property type="entry name" value="DENND6"/>
</dbReference>
<evidence type="ECO:0000313" key="5">
    <source>
        <dbReference type="Proteomes" id="UP000812966"/>
    </source>
</evidence>
<accession>A0A8K0NLQ6</accession>
<feature type="compositionally biased region" description="Polar residues" evidence="2">
    <location>
        <begin position="214"/>
        <end position="246"/>
    </location>
</feature>
<protein>
    <recommendedName>
        <fullName evidence="3">UDENN domain-containing protein</fullName>
    </recommendedName>
</protein>
<dbReference type="PANTHER" id="PTHR13677">
    <property type="entry name" value="LD41638P"/>
    <property type="match status" value="1"/>
</dbReference>
<feature type="compositionally biased region" description="Basic residues" evidence="2">
    <location>
        <begin position="261"/>
        <end position="278"/>
    </location>
</feature>
<feature type="compositionally biased region" description="Low complexity" evidence="2">
    <location>
        <begin position="379"/>
        <end position="397"/>
    </location>
</feature>
<reference evidence="4" key="1">
    <citation type="submission" date="2020-04" db="EMBL/GenBank/DDBJ databases">
        <title>Analysis of mating type loci in Filobasidium floriforme.</title>
        <authorList>
            <person name="Nowrousian M."/>
        </authorList>
    </citation>
    <scope>NUCLEOTIDE SEQUENCE</scope>
    <source>
        <strain evidence="4">CBS 6242</strain>
    </source>
</reference>
<feature type="region of interest" description="Disordered" evidence="2">
    <location>
        <begin position="679"/>
        <end position="705"/>
    </location>
</feature>
<dbReference type="EMBL" id="JABELV010000123">
    <property type="protein sequence ID" value="KAG7530270.1"/>
    <property type="molecule type" value="Genomic_DNA"/>
</dbReference>
<organism evidence="4 5">
    <name type="scientific">Filobasidium floriforme</name>
    <dbReference type="NCBI Taxonomy" id="5210"/>
    <lineage>
        <taxon>Eukaryota</taxon>
        <taxon>Fungi</taxon>
        <taxon>Dikarya</taxon>
        <taxon>Basidiomycota</taxon>
        <taxon>Agaricomycotina</taxon>
        <taxon>Tremellomycetes</taxon>
        <taxon>Filobasidiales</taxon>
        <taxon>Filobasidiaceae</taxon>
        <taxon>Filobasidium</taxon>
    </lineage>
</organism>
<feature type="domain" description="UDENN" evidence="3">
    <location>
        <begin position="414"/>
        <end position="858"/>
    </location>
</feature>
<evidence type="ECO:0000256" key="1">
    <source>
        <dbReference type="ARBA" id="ARBA00007159"/>
    </source>
</evidence>
<dbReference type="GO" id="GO:0055037">
    <property type="term" value="C:recycling endosome"/>
    <property type="evidence" value="ECO:0007669"/>
    <property type="project" value="TreeGrafter"/>
</dbReference>
<proteinExistence type="inferred from homology"/>
<feature type="region of interest" description="Disordered" evidence="2">
    <location>
        <begin position="363"/>
        <end position="411"/>
    </location>
</feature>
<gene>
    <name evidence="4" type="ORF">FFLO_05155</name>
</gene>
<evidence type="ECO:0000259" key="3">
    <source>
        <dbReference type="PROSITE" id="PS50211"/>
    </source>
</evidence>
<feature type="region of interest" description="Disordered" evidence="2">
    <location>
        <begin position="1"/>
        <end position="124"/>
    </location>
</feature>
<dbReference type="GO" id="GO:0005085">
    <property type="term" value="F:guanyl-nucleotide exchange factor activity"/>
    <property type="evidence" value="ECO:0007669"/>
    <property type="project" value="InterPro"/>
</dbReference>
<dbReference type="PANTHER" id="PTHR13677:SF0">
    <property type="entry name" value="LD41638P"/>
    <property type="match status" value="1"/>
</dbReference>
<feature type="region of interest" description="Disordered" evidence="2">
    <location>
        <begin position="136"/>
        <end position="278"/>
    </location>
</feature>
<feature type="compositionally biased region" description="Basic and acidic residues" evidence="2">
    <location>
        <begin position="248"/>
        <end position="260"/>
    </location>
</feature>
<evidence type="ECO:0000256" key="2">
    <source>
        <dbReference type="SAM" id="MobiDB-lite"/>
    </source>
</evidence>
<keyword evidence="5" id="KW-1185">Reference proteome</keyword>
<comment type="similarity">
    <text evidence="1">Belongs to the DENND6 family.</text>
</comment>
<feature type="compositionally biased region" description="Basic and acidic residues" evidence="2">
    <location>
        <begin position="137"/>
        <end position="147"/>
    </location>
</feature>
<name>A0A8K0NLQ6_9TREE</name>
<feature type="region of interest" description="Disordered" evidence="2">
    <location>
        <begin position="919"/>
        <end position="938"/>
    </location>
</feature>
<evidence type="ECO:0000313" key="4">
    <source>
        <dbReference type="EMBL" id="KAG7530270.1"/>
    </source>
</evidence>